<dbReference type="RefSeq" id="WP_265431867.1">
    <property type="nucleotide sequence ID" value="NZ_CP124843.1"/>
</dbReference>
<dbReference type="EMBL" id="CP124843">
    <property type="protein sequence ID" value="WHF39136.1"/>
    <property type="molecule type" value="Genomic_DNA"/>
</dbReference>
<protein>
    <submittedName>
        <fullName evidence="3">DUF3560 domain-containing protein</fullName>
    </submittedName>
</protein>
<proteinExistence type="predicted"/>
<evidence type="ECO:0000313" key="4">
    <source>
        <dbReference type="Proteomes" id="UP001239426"/>
    </source>
</evidence>
<feature type="domain" description="Large polyvalent protein associated" evidence="2">
    <location>
        <begin position="200"/>
        <end position="287"/>
    </location>
</feature>
<gene>
    <name evidence="3" type="ORF">QLQ87_23395</name>
</gene>
<feature type="domain" description="Large polyvalent protein associated" evidence="1">
    <location>
        <begin position="28"/>
        <end position="109"/>
    </location>
</feature>
<dbReference type="Proteomes" id="UP001239426">
    <property type="component" value="Plasmid unnamed2"/>
</dbReference>
<dbReference type="Pfam" id="PF18847">
    <property type="entry name" value="LPD29"/>
    <property type="match status" value="1"/>
</dbReference>
<dbReference type="InterPro" id="IPR041311">
    <property type="entry name" value="LPD29"/>
</dbReference>
<keyword evidence="3" id="KW-0614">Plasmid</keyword>
<dbReference type="Pfam" id="PF18840">
    <property type="entry name" value="LPD25"/>
    <property type="match status" value="1"/>
</dbReference>
<accession>A0AAX3VZ46</accession>
<sequence length="698" mass="76249">MSATIITMEEFKTAAQQAELAARFVRRPVSMQVLWSESDAWAADQLLSFGEFEAQALAVAMAHAAGGYLKTKITVTFDDGKTYTARIDLAAGDELCFAHHCAAMLRHYETAEGREYYGSMGPDALALIEFVQGVDFGRAGQLIDEMEQTAALAVTLAKEQAAAQAAANEQAAKQAFNADIERLASAQEYAHLTRIGRAGAKEVAKNIRADLKKAWPAVKFSVRCERGGWSSSVRVSWTDGPTVAEVDALVNRYEGGRFNGMTDCYEHNASPFNEVFGYVDYLFTSRDRSPALDTLAKAVILQETGVAVTGDENQLIEGEFALTLMHRACYRIGITHTGYQLDGQPWTPASESEQPDMAPVTQLQPAPVDAAQTDALQAASIEPKPTFRAHRVADGWTVSISQGDQLHRFEGLQAHSFAEACRVAWALLMQTTPPDDDPDGGQPLPVAPVAEPVNQTMQGAEAPTPTRAALLGDYQGRVEAKRERLEGRAGKAQDESAGRHAAVRSILSWIVPGQPILVGHHSERRHRRDLARVDHHMGQAVALARKAEHLAQRAEAIGQGGIASDDPDALAQLQGKLAKREARQQAMKDANRAKRSTYQAWQLSNNGAEIRRLRQRIEQLRALHSAAPIEQAGQGWRMFEDDGRIQIHFDGKPAAALRQLCKGAGFVWSPSRCAWVRKVTARAVREARRLVGALPAED</sequence>
<organism evidence="3 4">
    <name type="scientific">Aeromonas salmonicida</name>
    <dbReference type="NCBI Taxonomy" id="645"/>
    <lineage>
        <taxon>Bacteria</taxon>
        <taxon>Pseudomonadati</taxon>
        <taxon>Pseudomonadota</taxon>
        <taxon>Gammaproteobacteria</taxon>
        <taxon>Aeromonadales</taxon>
        <taxon>Aeromonadaceae</taxon>
        <taxon>Aeromonas</taxon>
    </lineage>
</organism>
<dbReference type="InterPro" id="IPR041045">
    <property type="entry name" value="LPD25"/>
</dbReference>
<evidence type="ECO:0000259" key="1">
    <source>
        <dbReference type="Pfam" id="PF18840"/>
    </source>
</evidence>
<name>A0AAX3VZ46_AERSA</name>
<dbReference type="AlphaFoldDB" id="A0AAX3VZ46"/>
<evidence type="ECO:0000313" key="3">
    <source>
        <dbReference type="EMBL" id="WHF39136.1"/>
    </source>
</evidence>
<dbReference type="Pfam" id="PF12083">
    <property type="entry name" value="DUF3560"/>
    <property type="match status" value="1"/>
</dbReference>
<geneLocation type="plasmid" evidence="3 4">
    <name>unnamed2</name>
</geneLocation>
<evidence type="ECO:0000259" key="2">
    <source>
        <dbReference type="Pfam" id="PF18847"/>
    </source>
</evidence>
<dbReference type="InterPro" id="IPR021944">
    <property type="entry name" value="DUF3560"/>
</dbReference>
<reference evidence="3" key="1">
    <citation type="submission" date="2023-05" db="EMBL/GenBank/DDBJ databases">
        <title>Aeromonas salmonicida 57, complete genome.</title>
        <authorList>
            <person name="Shao L."/>
        </authorList>
    </citation>
    <scope>NUCLEOTIDE SEQUENCE</scope>
    <source>
        <strain evidence="3">57</strain>
        <plasmid evidence="3">unnamed2</plasmid>
    </source>
</reference>